<name>A0A7T3BR84_9BURK</name>
<feature type="domain" description="Integrase catalytic" evidence="2">
    <location>
        <begin position="232"/>
        <end position="396"/>
    </location>
</feature>
<dbReference type="Gene3D" id="3.30.420.10">
    <property type="entry name" value="Ribonuclease H-like superfamily/Ribonuclease H"/>
    <property type="match status" value="1"/>
</dbReference>
<proteinExistence type="predicted"/>
<dbReference type="PROSITE" id="PS50994">
    <property type="entry name" value="INTEGRASE"/>
    <property type="match status" value="1"/>
</dbReference>
<dbReference type="EMBL" id="CP065725">
    <property type="protein sequence ID" value="QPT40367.1"/>
    <property type="molecule type" value="Genomic_DNA"/>
</dbReference>
<keyword evidence="4" id="KW-1185">Reference proteome</keyword>
<sequence length="406" mass="47006">MKTRNYTPEMKERAVRMLIEAKDDYPSTWSAIKAIAPKIGCTPETLRSWHKKHIDKTIPANIQAQSQAERIKELERENRELKQANEIIKKAAAFFGPGGARPQTQVMVDFIEDHKQQYGVEPICRVLPIAPSTYYRAKELEEAPEKRSQRSQHDDFYLNEIKRIWKNSKCRYGARKVWKQLKAEGIHPARCTVERLMRQHGMQGIWRGKGKVTTKSRDDQIRADDLVNRNFSAHRPNQLWVADFTYVKTLSGWVYTAFIIDVFARSIVGWKVSNRMNTDMVMAALNQAIADRNNPKDVIHHSDRGVQYLSIRYTDKMADSGVIASVGTTGDSYDNALAETVNGLYKTEVIEYLKQQWRDACDVELATLEWVDWFNKTRIHSTIGYVSPFEFERRYYDCLTESDKVA</sequence>
<dbReference type="Proteomes" id="UP000594903">
    <property type="component" value="Chromosome"/>
</dbReference>
<evidence type="ECO:0000313" key="4">
    <source>
        <dbReference type="Proteomes" id="UP000594903"/>
    </source>
</evidence>
<feature type="coiled-coil region" evidence="1">
    <location>
        <begin position="64"/>
        <end position="94"/>
    </location>
</feature>
<dbReference type="InterPro" id="IPR009057">
    <property type="entry name" value="Homeodomain-like_sf"/>
</dbReference>
<dbReference type="InterPro" id="IPR002514">
    <property type="entry name" value="Transposase_8"/>
</dbReference>
<reference evidence="3 4" key="1">
    <citation type="submission" date="2020-12" db="EMBL/GenBank/DDBJ databases">
        <title>FDA dAtabase for Regulatory Grade micrObial Sequences (FDA-ARGOS): Supporting development and validation of Infectious Disease Dx tests.</title>
        <authorList>
            <person name="Sproer C."/>
            <person name="Gronow S."/>
            <person name="Severitt S."/>
            <person name="Schroder I."/>
            <person name="Tallon L."/>
            <person name="Sadzewicz L."/>
            <person name="Zhao X."/>
            <person name="Boylan J."/>
            <person name="Ott S."/>
            <person name="Bowen H."/>
            <person name="Vavikolanu K."/>
            <person name="Mehta A."/>
            <person name="Aluvathingal J."/>
            <person name="Nadendla S."/>
            <person name="Lowell S."/>
            <person name="Myers T."/>
            <person name="Yan Y."/>
            <person name="Sichtig H."/>
        </authorList>
    </citation>
    <scope>NUCLEOTIDE SEQUENCE [LARGE SCALE GENOMIC DNA]</scope>
    <source>
        <strain evidence="3 4">FDAARGOS_872</strain>
    </source>
</reference>
<dbReference type="Gene3D" id="1.10.10.10">
    <property type="entry name" value="Winged helix-like DNA-binding domain superfamily/Winged helix DNA-binding domain"/>
    <property type="match status" value="1"/>
</dbReference>
<dbReference type="Pfam" id="PF01527">
    <property type="entry name" value="HTH_Tnp_1"/>
    <property type="match status" value="1"/>
</dbReference>
<dbReference type="InterPro" id="IPR036388">
    <property type="entry name" value="WH-like_DNA-bd_sf"/>
</dbReference>
<dbReference type="SUPFAM" id="SSF46689">
    <property type="entry name" value="Homeodomain-like"/>
    <property type="match status" value="1"/>
</dbReference>
<dbReference type="Pfam" id="PF00665">
    <property type="entry name" value="rve"/>
    <property type="match status" value="1"/>
</dbReference>
<evidence type="ECO:0000256" key="1">
    <source>
        <dbReference type="SAM" id="Coils"/>
    </source>
</evidence>
<dbReference type="InterPro" id="IPR001584">
    <property type="entry name" value="Integrase_cat-core"/>
</dbReference>
<evidence type="ECO:0000259" key="2">
    <source>
        <dbReference type="PROSITE" id="PS50994"/>
    </source>
</evidence>
<evidence type="ECO:0000313" key="3">
    <source>
        <dbReference type="EMBL" id="QPT40367.1"/>
    </source>
</evidence>
<dbReference type="InterPro" id="IPR050900">
    <property type="entry name" value="Transposase_IS3/IS150/IS904"/>
</dbReference>
<organism evidence="3 4">
    <name type="scientific">Oligella ureolytica</name>
    <dbReference type="NCBI Taxonomy" id="90244"/>
    <lineage>
        <taxon>Bacteria</taxon>
        <taxon>Pseudomonadati</taxon>
        <taxon>Pseudomonadota</taxon>
        <taxon>Betaproteobacteria</taxon>
        <taxon>Burkholderiales</taxon>
        <taxon>Alcaligenaceae</taxon>
        <taxon>Oligella</taxon>
    </lineage>
</organism>
<dbReference type="SUPFAM" id="SSF53098">
    <property type="entry name" value="Ribonuclease H-like"/>
    <property type="match status" value="1"/>
</dbReference>
<protein>
    <submittedName>
        <fullName evidence="3">IS3 family transposase</fullName>
    </submittedName>
</protein>
<dbReference type="PANTHER" id="PTHR46889">
    <property type="entry name" value="TRANSPOSASE INSF FOR INSERTION SEQUENCE IS3B-RELATED"/>
    <property type="match status" value="1"/>
</dbReference>
<dbReference type="NCBIfam" id="NF033516">
    <property type="entry name" value="transpos_IS3"/>
    <property type="match status" value="1"/>
</dbReference>
<dbReference type="InterPro" id="IPR025948">
    <property type="entry name" value="HTH-like_dom"/>
</dbReference>
<dbReference type="Pfam" id="PF13333">
    <property type="entry name" value="rve_2"/>
    <property type="match status" value="1"/>
</dbReference>
<dbReference type="Pfam" id="PF13276">
    <property type="entry name" value="HTH_21"/>
    <property type="match status" value="1"/>
</dbReference>
<dbReference type="PANTHER" id="PTHR46889:SF4">
    <property type="entry name" value="TRANSPOSASE INSO FOR INSERTION SEQUENCE ELEMENT IS911B-RELATED"/>
    <property type="match status" value="1"/>
</dbReference>
<dbReference type="InterPro" id="IPR012337">
    <property type="entry name" value="RNaseH-like_sf"/>
</dbReference>
<gene>
    <name evidence="3" type="ORF">I6G29_01725</name>
</gene>
<keyword evidence="1" id="KW-0175">Coiled coil</keyword>
<dbReference type="InterPro" id="IPR036397">
    <property type="entry name" value="RNaseH_sf"/>
</dbReference>
<dbReference type="InterPro" id="IPR048020">
    <property type="entry name" value="Transpos_IS3"/>
</dbReference>
<accession>A0A7T3BR84</accession>